<name>L2G7M7_COLFN</name>
<dbReference type="AlphaFoldDB" id="L2G7M7"/>
<sequence>MVIEHAARGHNLVATGTIESVSEAARFTSHARTRLEAYLQLQDNNNALLRERDQIRQRALVDGYGDYLSRLLRCIRSELRRDVASVACPTDITSATTPHDLFTKGNWGKISELVDSEERAAMMWELDPSEDKGACPGKAMMQYLTNVAWQFGQNSDPSLRGEQLEFIIRSYGKV</sequence>
<protein>
    <submittedName>
        <fullName evidence="1">Uncharacterized protein</fullName>
    </submittedName>
</protein>
<proteinExistence type="predicted"/>
<accession>L2G7M7</accession>
<dbReference type="HOGENOM" id="CLU_1539923_0_0_1"/>
<evidence type="ECO:0000313" key="1">
    <source>
        <dbReference type="EMBL" id="ELA34360.1"/>
    </source>
</evidence>
<dbReference type="EMBL" id="KB020621">
    <property type="protein sequence ID" value="ELA34360.1"/>
    <property type="molecule type" value="Genomic_DNA"/>
</dbReference>
<reference evidence="1" key="1">
    <citation type="submission" date="2012-08" db="EMBL/GenBank/DDBJ databases">
        <title>Genome analysis of Colletotrichum orbiculare and Colletotrichum fructicola.</title>
        <authorList>
            <person name="Gan P.H.P."/>
            <person name="Ikeda K."/>
            <person name="Irieda H."/>
            <person name="Narusaka M."/>
            <person name="O'Connell R.J."/>
            <person name="Narusaka Y."/>
            <person name="Takano Y."/>
            <person name="Kubo Y."/>
            <person name="Shirasu K."/>
        </authorList>
    </citation>
    <scope>NUCLEOTIDE SEQUENCE</scope>
    <source>
        <strain evidence="1">Nara gc5</strain>
    </source>
</reference>
<gene>
    <name evidence="1" type="ORF">CGGC5_5742</name>
</gene>
<organism evidence="1">
    <name type="scientific">Colletotrichum fructicola (strain Nara gc5)</name>
    <name type="common">Anthracnose fungus</name>
    <name type="synonym">Colletotrichum gloeosporioides (strain Nara gc5)</name>
    <dbReference type="NCBI Taxonomy" id="1213859"/>
    <lineage>
        <taxon>Eukaryota</taxon>
        <taxon>Fungi</taxon>
        <taxon>Dikarya</taxon>
        <taxon>Ascomycota</taxon>
        <taxon>Pezizomycotina</taxon>
        <taxon>Sordariomycetes</taxon>
        <taxon>Hypocreomycetidae</taxon>
        <taxon>Glomerellales</taxon>
        <taxon>Glomerellaceae</taxon>
        <taxon>Colletotrichum</taxon>
        <taxon>Colletotrichum gloeosporioides species complex</taxon>
    </lineage>
</organism>